<reference evidence="1" key="1">
    <citation type="submission" date="2020-05" db="UniProtKB">
        <authorList>
            <consortium name="EnsemblMetazoa"/>
        </authorList>
    </citation>
    <scope>IDENTIFICATION</scope>
    <source>
        <strain evidence="1">BB02</strain>
    </source>
</reference>
<sequence>MDHLFGDNAGKKASYNIFITTIRSYEVQNYQQPQSSLLEAAKTVSCSNVQVFQHTVSKGHQKSLPSFSSEHLWFRLFQALDFIKIAKFSRRIANYNVRHCGEP</sequence>
<evidence type="ECO:0000313" key="1">
    <source>
        <dbReference type="EnsemblMetazoa" id="BGLB038581-PA"/>
    </source>
</evidence>
<accession>A0A2C9M4V7</accession>
<organism evidence="1 2">
    <name type="scientific">Biomphalaria glabrata</name>
    <name type="common">Bloodfluke planorb</name>
    <name type="synonym">Freshwater snail</name>
    <dbReference type="NCBI Taxonomy" id="6526"/>
    <lineage>
        <taxon>Eukaryota</taxon>
        <taxon>Metazoa</taxon>
        <taxon>Spiralia</taxon>
        <taxon>Lophotrochozoa</taxon>
        <taxon>Mollusca</taxon>
        <taxon>Gastropoda</taxon>
        <taxon>Heterobranchia</taxon>
        <taxon>Euthyneura</taxon>
        <taxon>Panpulmonata</taxon>
        <taxon>Hygrophila</taxon>
        <taxon>Lymnaeoidea</taxon>
        <taxon>Planorbidae</taxon>
        <taxon>Biomphalaria</taxon>
    </lineage>
</organism>
<evidence type="ECO:0000313" key="2">
    <source>
        <dbReference type="Proteomes" id="UP000076420"/>
    </source>
</evidence>
<protein>
    <submittedName>
        <fullName evidence="1">Uncharacterized protein</fullName>
    </submittedName>
</protein>
<dbReference type="AlphaFoldDB" id="A0A2C9M4V7"/>
<dbReference type="Proteomes" id="UP000076420">
    <property type="component" value="Unassembled WGS sequence"/>
</dbReference>
<dbReference type="VEuPathDB" id="VectorBase:BGLB038581"/>
<dbReference type="EnsemblMetazoa" id="BGLB038581-RA">
    <property type="protein sequence ID" value="BGLB038581-PA"/>
    <property type="gene ID" value="BGLB038581"/>
</dbReference>
<proteinExistence type="predicted"/>
<dbReference type="KEGG" id="bgt:106070304"/>
<name>A0A2C9M4V7_BIOGL</name>
<gene>
    <name evidence="1" type="primary">106070304</name>
</gene>